<accession>A0ABV0XXW4</accession>
<dbReference type="EMBL" id="JAHRIP010018870">
    <property type="protein sequence ID" value="MEQ2286363.1"/>
    <property type="molecule type" value="Genomic_DNA"/>
</dbReference>
<reference evidence="2 3" key="1">
    <citation type="submission" date="2021-06" db="EMBL/GenBank/DDBJ databases">
        <authorList>
            <person name="Palmer J.M."/>
        </authorList>
    </citation>
    <scope>NUCLEOTIDE SEQUENCE [LARGE SCALE GENOMIC DNA]</scope>
    <source>
        <strain evidence="2 3">AS_MEX2019</strain>
        <tissue evidence="2">Muscle</tissue>
    </source>
</reference>
<feature type="region of interest" description="Disordered" evidence="1">
    <location>
        <begin position="76"/>
        <end position="121"/>
    </location>
</feature>
<keyword evidence="3" id="KW-1185">Reference proteome</keyword>
<comment type="caution">
    <text evidence="2">The sequence shown here is derived from an EMBL/GenBank/DDBJ whole genome shotgun (WGS) entry which is preliminary data.</text>
</comment>
<dbReference type="Proteomes" id="UP001469553">
    <property type="component" value="Unassembled WGS sequence"/>
</dbReference>
<name>A0ABV0XXW4_9TELE</name>
<evidence type="ECO:0000313" key="2">
    <source>
        <dbReference type="EMBL" id="MEQ2286363.1"/>
    </source>
</evidence>
<feature type="non-terminal residue" evidence="2">
    <location>
        <position position="1"/>
    </location>
</feature>
<protein>
    <submittedName>
        <fullName evidence="2">Uncharacterized protein</fullName>
    </submittedName>
</protein>
<feature type="compositionally biased region" description="Basic residues" evidence="1">
    <location>
        <begin position="112"/>
        <end position="121"/>
    </location>
</feature>
<organism evidence="2 3">
    <name type="scientific">Ameca splendens</name>
    <dbReference type="NCBI Taxonomy" id="208324"/>
    <lineage>
        <taxon>Eukaryota</taxon>
        <taxon>Metazoa</taxon>
        <taxon>Chordata</taxon>
        <taxon>Craniata</taxon>
        <taxon>Vertebrata</taxon>
        <taxon>Euteleostomi</taxon>
        <taxon>Actinopterygii</taxon>
        <taxon>Neopterygii</taxon>
        <taxon>Teleostei</taxon>
        <taxon>Neoteleostei</taxon>
        <taxon>Acanthomorphata</taxon>
        <taxon>Ovalentaria</taxon>
        <taxon>Atherinomorphae</taxon>
        <taxon>Cyprinodontiformes</taxon>
        <taxon>Goodeidae</taxon>
        <taxon>Ameca</taxon>
    </lineage>
</organism>
<evidence type="ECO:0000313" key="3">
    <source>
        <dbReference type="Proteomes" id="UP001469553"/>
    </source>
</evidence>
<feature type="compositionally biased region" description="Basic and acidic residues" evidence="1">
    <location>
        <begin position="76"/>
        <end position="98"/>
    </location>
</feature>
<proteinExistence type="predicted"/>
<gene>
    <name evidence="2" type="ORF">AMECASPLE_001777</name>
</gene>
<evidence type="ECO:0000256" key="1">
    <source>
        <dbReference type="SAM" id="MobiDB-lite"/>
    </source>
</evidence>
<sequence length="135" mass="15893">VTRREDDYQLPSHHQRLTDEAWIRTTNLTLTLKEMMHPVLWLRLSQIYVHPLQAGGVGNFQEMSNIIWVLDENDERLSSDEGKPGDLLRGVFEDETQRSDMTARPQEEARRAAIRRSGRRKKRWWRIGSVQSEPL</sequence>